<organism evidence="1 2">
    <name type="scientific">Prauserella marina</name>
    <dbReference type="NCBI Taxonomy" id="530584"/>
    <lineage>
        <taxon>Bacteria</taxon>
        <taxon>Bacillati</taxon>
        <taxon>Actinomycetota</taxon>
        <taxon>Actinomycetes</taxon>
        <taxon>Pseudonocardiales</taxon>
        <taxon>Pseudonocardiaceae</taxon>
        <taxon>Prauserella</taxon>
    </lineage>
</organism>
<dbReference type="AlphaFoldDB" id="A0A1G6TBK5"/>
<dbReference type="PRINTS" id="PR00419">
    <property type="entry name" value="ADXRDTASE"/>
</dbReference>
<dbReference type="STRING" id="530584.SAMN05421630_10746"/>
<dbReference type="OrthoDB" id="833207at2"/>
<dbReference type="Pfam" id="PF13450">
    <property type="entry name" value="NAD_binding_8"/>
    <property type="match status" value="1"/>
</dbReference>
<reference evidence="1 2" key="1">
    <citation type="submission" date="2016-10" db="EMBL/GenBank/DDBJ databases">
        <authorList>
            <person name="de Groot N.N."/>
        </authorList>
    </citation>
    <scope>NUCLEOTIDE SEQUENCE [LARGE SCALE GENOMIC DNA]</scope>
    <source>
        <strain evidence="1 2">CGMCC 4.5506</strain>
    </source>
</reference>
<dbReference type="PANTHER" id="PTHR10668">
    <property type="entry name" value="PHYTOENE DEHYDROGENASE"/>
    <property type="match status" value="1"/>
</dbReference>
<evidence type="ECO:0000313" key="2">
    <source>
        <dbReference type="Proteomes" id="UP000199494"/>
    </source>
</evidence>
<dbReference type="SUPFAM" id="SSF51905">
    <property type="entry name" value="FAD/NAD(P)-binding domain"/>
    <property type="match status" value="1"/>
</dbReference>
<dbReference type="PANTHER" id="PTHR10668:SF105">
    <property type="entry name" value="DEHYDROGENASE-RELATED"/>
    <property type="match status" value="1"/>
</dbReference>
<dbReference type="Proteomes" id="UP000199494">
    <property type="component" value="Unassembled WGS sequence"/>
</dbReference>
<keyword evidence="2" id="KW-1185">Reference proteome</keyword>
<gene>
    <name evidence="1" type="ORF">SAMN05421630_10746</name>
</gene>
<dbReference type="EMBL" id="FMZE01000007">
    <property type="protein sequence ID" value="SDD26423.1"/>
    <property type="molecule type" value="Genomic_DNA"/>
</dbReference>
<sequence>MARTVGHVDAAIVGTGPNGLAAGVILARAGLSVTLFEARDTIGGGLRSTALFDSDVVHDICSAVHPLAAASPFFREFDLAARGVPLLAPAAAYAHPLEAGPAGIAYQSLDRTCERLGKDGSRWRTLFGPLVERGDAVADFALSDQRRPPGDVVAALLLGAGTLAFGTGAAARLFREPATAALLAGVAAHAAGPLPSLPGGAVAMLLGHLAHARGWPVPRGGSQRIADALASDIEANGGRFEQGRTIHDLRELAEAKVVLLNTGPAGLLALGGHLLPSRYRRRLQAFRYGPSAAKADFLVSDPIPWADPGVGEAATVHLGGELSEVFAAETVVAKGNRAEDPFVLVADPAVADPGRARGGRRPVWAYCHVPPGDPRDAAALIQAKIERFAPGFGDTVLAREGMPATALAAYNNNYVNGDIAGGSVDVRQLLARPTPRLDPYSTPLGGVYLCSASTPPGPGVHGMAGYHAARSILRREFDIRQLPDLGP</sequence>
<proteinExistence type="predicted"/>
<dbReference type="Gene3D" id="3.50.50.60">
    <property type="entry name" value="FAD/NAD(P)-binding domain"/>
    <property type="match status" value="1"/>
</dbReference>
<evidence type="ECO:0000313" key="1">
    <source>
        <dbReference type="EMBL" id="SDD26423.1"/>
    </source>
</evidence>
<name>A0A1G6TBK5_9PSEU</name>
<protein>
    <submittedName>
        <fullName evidence="1">Phytoene dehydrogenase-related protein</fullName>
    </submittedName>
</protein>
<dbReference type="InterPro" id="IPR036188">
    <property type="entry name" value="FAD/NAD-bd_sf"/>
</dbReference>
<accession>A0A1G6TBK5</accession>